<feature type="compositionally biased region" description="Low complexity" evidence="8">
    <location>
        <begin position="648"/>
        <end position="659"/>
    </location>
</feature>
<evidence type="ECO:0000256" key="1">
    <source>
        <dbReference type="ARBA" id="ARBA00022468"/>
    </source>
</evidence>
<accession>A0A218UAW1</accession>
<evidence type="ECO:0000256" key="2">
    <source>
        <dbReference type="ARBA" id="ARBA00022723"/>
    </source>
</evidence>
<dbReference type="AlphaFoldDB" id="A0A218UAW1"/>
<dbReference type="PANTHER" id="PTHR15228">
    <property type="entry name" value="SPERMATHECAL PHYSIOLOGY VARIANT"/>
    <property type="match status" value="1"/>
</dbReference>
<dbReference type="STRING" id="299123.ENSLSDP00000020941"/>
<feature type="domain" description="Phorbol-ester/DAG-type" evidence="9">
    <location>
        <begin position="801"/>
        <end position="846"/>
    </location>
</feature>
<protein>
    <submittedName>
        <fullName evidence="12">Minor histocompatibility protein HA-1</fullName>
    </submittedName>
</protein>
<dbReference type="Gene3D" id="1.10.555.10">
    <property type="entry name" value="Rho GTPase activation protein"/>
    <property type="match status" value="1"/>
</dbReference>
<feature type="domain" description="Rho-GAP" evidence="10">
    <location>
        <begin position="860"/>
        <end position="1086"/>
    </location>
</feature>
<dbReference type="EMBL" id="MUZQ01000490">
    <property type="protein sequence ID" value="OWK50874.1"/>
    <property type="molecule type" value="Genomic_DNA"/>
</dbReference>
<dbReference type="InterPro" id="IPR051025">
    <property type="entry name" value="RhoGAP"/>
</dbReference>
<dbReference type="FunFam" id="1.10.555.10:FF:000016">
    <property type="entry name" value="Rho GTPase activating protein 29"/>
    <property type="match status" value="1"/>
</dbReference>
<dbReference type="InterPro" id="IPR057028">
    <property type="entry name" value="RHG29_45_N"/>
</dbReference>
<dbReference type="InterPro" id="IPR031160">
    <property type="entry name" value="F_BAR_dom"/>
</dbReference>
<dbReference type="GO" id="GO:0008270">
    <property type="term" value="F:zinc ion binding"/>
    <property type="evidence" value="ECO:0007669"/>
    <property type="project" value="UniProtKB-KW"/>
</dbReference>
<comment type="caution">
    <text evidence="12">The sequence shown here is derived from an EMBL/GenBank/DDBJ whole genome shotgun (WGS) entry which is preliminary data.</text>
</comment>
<evidence type="ECO:0000313" key="12">
    <source>
        <dbReference type="EMBL" id="OWK50874.1"/>
    </source>
</evidence>
<dbReference type="PANTHER" id="PTHR15228:SF18">
    <property type="entry name" value="RHO GTPASE-ACTIVATING PROTEIN 45"/>
    <property type="match status" value="1"/>
</dbReference>
<evidence type="ECO:0000259" key="10">
    <source>
        <dbReference type="PROSITE" id="PS50238"/>
    </source>
</evidence>
<feature type="coiled-coil region" evidence="7">
    <location>
        <begin position="464"/>
        <end position="498"/>
    </location>
</feature>
<dbReference type="InterPro" id="IPR002219">
    <property type="entry name" value="PKC_DAG/PE"/>
</dbReference>
<dbReference type="Pfam" id="PF00620">
    <property type="entry name" value="RhoGAP"/>
    <property type="match status" value="1"/>
</dbReference>
<dbReference type="Pfam" id="PF22699">
    <property type="entry name" value="GMIP-like_FCH"/>
    <property type="match status" value="2"/>
</dbReference>
<dbReference type="PROSITE" id="PS00479">
    <property type="entry name" value="ZF_DAG_PE_1"/>
    <property type="match status" value="1"/>
</dbReference>
<feature type="compositionally biased region" description="Polar residues" evidence="8">
    <location>
        <begin position="54"/>
        <end position="73"/>
    </location>
</feature>
<gene>
    <name evidence="12" type="primary">HMHA1</name>
    <name evidence="12" type="ORF">RLOC_00015066</name>
</gene>
<keyword evidence="2" id="KW-0479">Metal-binding</keyword>
<evidence type="ECO:0000256" key="3">
    <source>
        <dbReference type="ARBA" id="ARBA00022771"/>
    </source>
</evidence>
<dbReference type="GO" id="GO:0016020">
    <property type="term" value="C:membrane"/>
    <property type="evidence" value="ECO:0007669"/>
    <property type="project" value="TreeGrafter"/>
</dbReference>
<evidence type="ECO:0000259" key="11">
    <source>
        <dbReference type="PROSITE" id="PS51741"/>
    </source>
</evidence>
<dbReference type="SUPFAM" id="SSF48350">
    <property type="entry name" value="GTPase activation domain, GAP"/>
    <property type="match status" value="1"/>
</dbReference>
<feature type="region of interest" description="Disordered" evidence="8">
    <location>
        <begin position="648"/>
        <end position="693"/>
    </location>
</feature>
<keyword evidence="4" id="KW-0862">Zinc</keyword>
<dbReference type="InterPro" id="IPR000198">
    <property type="entry name" value="RhoGAP_dom"/>
</dbReference>
<feature type="domain" description="F-BAR" evidence="11">
    <location>
        <begin position="272"/>
        <end position="608"/>
    </location>
</feature>
<organism evidence="12 13">
    <name type="scientific">Lonchura striata</name>
    <name type="common">white-rumped munia</name>
    <dbReference type="NCBI Taxonomy" id="40157"/>
    <lineage>
        <taxon>Eukaryota</taxon>
        <taxon>Metazoa</taxon>
        <taxon>Chordata</taxon>
        <taxon>Craniata</taxon>
        <taxon>Vertebrata</taxon>
        <taxon>Euteleostomi</taxon>
        <taxon>Archelosauria</taxon>
        <taxon>Archosauria</taxon>
        <taxon>Dinosauria</taxon>
        <taxon>Saurischia</taxon>
        <taxon>Theropoda</taxon>
        <taxon>Coelurosauria</taxon>
        <taxon>Aves</taxon>
        <taxon>Neognathae</taxon>
        <taxon>Neoaves</taxon>
        <taxon>Telluraves</taxon>
        <taxon>Australaves</taxon>
        <taxon>Passeriformes</taxon>
        <taxon>Passeroidea</taxon>
        <taxon>Estrildidae</taxon>
        <taxon>Estrildinae</taxon>
        <taxon>Lonchura</taxon>
    </lineage>
</organism>
<evidence type="ECO:0000313" key="13">
    <source>
        <dbReference type="Proteomes" id="UP000197619"/>
    </source>
</evidence>
<keyword evidence="3" id="KW-0863">Zinc-finger</keyword>
<dbReference type="PROSITE" id="PS51741">
    <property type="entry name" value="F_BAR"/>
    <property type="match status" value="1"/>
</dbReference>
<dbReference type="GO" id="GO:0005096">
    <property type="term" value="F:GTPase activator activity"/>
    <property type="evidence" value="ECO:0007669"/>
    <property type="project" value="UniProtKB-KW"/>
</dbReference>
<dbReference type="Proteomes" id="UP000197619">
    <property type="component" value="Unassembled WGS sequence"/>
</dbReference>
<dbReference type="PROSITE" id="PS50238">
    <property type="entry name" value="RHOGAP"/>
    <property type="match status" value="1"/>
</dbReference>
<proteinExistence type="predicted"/>
<sequence>MFSRKKRELIKTPSISKKSRAGSPVPQTLPDLSRKDCLEAPGSSAGELPPGSAKLSSSPSAVGTLKRPTSLSRHASAAGFALPTAPRAVPKGHKSPMSYSPMEGGEGPFIDPEDISQLLADVARFADALEKLRDVVLRDEPKEQQRPLAHECLGETLRILRQVINKYPLLNTLETLTAAGTLISKVKGFHYESNNEADKREFEKAVETIAVAFSSTVSEFLMGEVDSSTILSIPPSDQSQTMESLYGGIPGPRGDGVPSGMDSYDTARPPAEAVDVMLQRCEGGVDAALQYAKTISKYMKDLIGYVEKRTTLEIEFAKGIQKMVNNYKQTISQETTMVLGLKEMSFSSPQTTMVLGLKEMCFSSPQTSMVLGLREMCFSSPQTTMVLGLREMCFSSPQTSMVLGLREMCFSSPQTSMPLLSIYLLALEQDMEHGTSVLQAANTLQQQTFLPPLVARRLEHEKRRKEIKEQWHRAQRKLQEAEGNLRKAKQTYMQRSEEHDKAKYVAVKAEEEQQSTTSSITTKTLDKKRRLEEEAKNKAEEAMATYRTCVADANTQKQELEDTKVNSLRQIHDATISFYQLMHMQTAPLPVNFQTLCESSKLYDPGQQYASHVRQLQRGDEPDVQYDFEPYVPHSAWSPFTQPHKGSFNASEFSSSAEGAGAGSEGAAGAKESPSGAGAAERRGESGAPELSRQQPQQTVCVFFLQVGGDTRCINPGQPLSLMLRAAWIPVQGSVGFPCTGEFTHKLQRLSSNGTASSSEELEEKDGTPTPFEQSINGIAPELAAPTGPFRNVGLSKAAQTHRLRKLRAPSKCRECNSYVYFQGAECEECYLACHKKCLETLAIQCGHKKLQGKLQLFGQDFTKASRASPDGIPFVVKKCISEIEKRALKTKATPLFSLSQGIYRVNGVKTRVEKLCQAFENGKELVELSQASPHDISNVLKLYLRQLPEPLMPFRLYNELMGLAKESLQGGEAKGRSGKGGPELVDRGADTEQVVLSLVLKLRELLKELPCENMATLQYLLQHLRRIMEVEQDNKMTSGNLGIVFGPTLMRPRPTDATISLSSLVDYPHQARIIEALIIFYPTIFEHKDVAAAEPGRRGSGAAEEAASGAEQVHAGSQPVAPLGTSPYLELPAEKGDLAFSADSLAESGDRSVDSDSELEDSGEPRAHLAKQGSETSTEEVNFCDEGSEGPCSVGQSDAEGSAPRCCSPGDEQSDGEEPPESRSPATPRDATNQPGTSRGHELQPRLI</sequence>
<feature type="compositionally biased region" description="Low complexity" evidence="8">
    <location>
        <begin position="667"/>
        <end position="679"/>
    </location>
</feature>
<dbReference type="InterPro" id="IPR008936">
    <property type="entry name" value="Rho_GTPase_activation_prot"/>
</dbReference>
<dbReference type="SUPFAM" id="SSF103657">
    <property type="entry name" value="BAR/IMD domain-like"/>
    <property type="match status" value="2"/>
</dbReference>
<dbReference type="InterPro" id="IPR027267">
    <property type="entry name" value="AH/BAR_dom_sf"/>
</dbReference>
<keyword evidence="5 6" id="KW-0175">Coiled coil</keyword>
<reference evidence="12 13" key="1">
    <citation type="submission" date="2017-05" db="EMBL/GenBank/DDBJ databases">
        <title>Genome of assembly of the Bengalese finch, Lonchura striata domestica.</title>
        <authorList>
            <person name="Colquitt B.M."/>
            <person name="Brainard M.S."/>
        </authorList>
    </citation>
    <scope>NUCLEOTIDE SEQUENCE [LARGE SCALE GENOMIC DNA]</scope>
    <source>
        <strain evidence="12">White83orange57</strain>
    </source>
</reference>
<dbReference type="Pfam" id="PF00130">
    <property type="entry name" value="C1_1"/>
    <property type="match status" value="1"/>
</dbReference>
<keyword evidence="1" id="KW-0343">GTPase activation</keyword>
<feature type="region of interest" description="Disordered" evidence="8">
    <location>
        <begin position="1096"/>
        <end position="1130"/>
    </location>
</feature>
<feature type="compositionally biased region" description="Basic and acidic residues" evidence="8">
    <location>
        <begin position="1240"/>
        <end position="1249"/>
    </location>
</feature>
<feature type="compositionally biased region" description="Polar residues" evidence="8">
    <location>
        <begin position="750"/>
        <end position="759"/>
    </location>
</feature>
<evidence type="ECO:0000256" key="4">
    <source>
        <dbReference type="ARBA" id="ARBA00022833"/>
    </source>
</evidence>
<feature type="region of interest" description="Disordered" evidence="8">
    <location>
        <begin position="1"/>
        <end position="107"/>
    </location>
</feature>
<feature type="region of interest" description="Disordered" evidence="8">
    <location>
        <begin position="1146"/>
        <end position="1249"/>
    </location>
</feature>
<keyword evidence="13" id="KW-1185">Reference proteome</keyword>
<evidence type="ECO:0000256" key="5">
    <source>
        <dbReference type="ARBA" id="ARBA00023054"/>
    </source>
</evidence>
<dbReference type="CDD" id="cd20816">
    <property type="entry name" value="C1_GMIP-like"/>
    <property type="match status" value="1"/>
</dbReference>
<dbReference type="Pfam" id="PF24235">
    <property type="entry name" value="RHG29_45_N"/>
    <property type="match status" value="1"/>
</dbReference>
<evidence type="ECO:0000259" key="9">
    <source>
        <dbReference type="PROSITE" id="PS50081"/>
    </source>
</evidence>
<feature type="region of interest" description="Disordered" evidence="8">
    <location>
        <begin position="507"/>
        <end position="526"/>
    </location>
</feature>
<dbReference type="InterPro" id="IPR054713">
    <property type="entry name" value="GMIP/FCHO2-like_FCH"/>
</dbReference>
<name>A0A218UAW1_9PASE</name>
<dbReference type="PROSITE" id="PS50081">
    <property type="entry name" value="ZF_DAG_PE_2"/>
    <property type="match status" value="1"/>
</dbReference>
<dbReference type="SMART" id="SM00324">
    <property type="entry name" value="RhoGAP"/>
    <property type="match status" value="1"/>
</dbReference>
<feature type="region of interest" description="Disordered" evidence="8">
    <location>
        <begin position="750"/>
        <end position="772"/>
    </location>
</feature>
<evidence type="ECO:0000256" key="6">
    <source>
        <dbReference type="PROSITE-ProRule" id="PRU01077"/>
    </source>
</evidence>
<feature type="compositionally biased region" description="Low complexity" evidence="8">
    <location>
        <begin position="1101"/>
        <end position="1112"/>
    </location>
</feature>
<dbReference type="SUPFAM" id="SSF57889">
    <property type="entry name" value="Cysteine-rich domain"/>
    <property type="match status" value="1"/>
</dbReference>
<evidence type="ECO:0000256" key="8">
    <source>
        <dbReference type="SAM" id="MobiDB-lite"/>
    </source>
</evidence>
<evidence type="ECO:0000256" key="7">
    <source>
        <dbReference type="SAM" id="Coils"/>
    </source>
</evidence>
<dbReference type="InterPro" id="IPR046349">
    <property type="entry name" value="C1-like_sf"/>
</dbReference>
<dbReference type="GO" id="GO:0007165">
    <property type="term" value="P:signal transduction"/>
    <property type="evidence" value="ECO:0007669"/>
    <property type="project" value="InterPro"/>
</dbReference>
<dbReference type="SMART" id="SM00109">
    <property type="entry name" value="C1"/>
    <property type="match status" value="1"/>
</dbReference>
<dbReference type="GO" id="GO:0005829">
    <property type="term" value="C:cytosol"/>
    <property type="evidence" value="ECO:0007669"/>
    <property type="project" value="UniProtKB-ARBA"/>
</dbReference>
<dbReference type="GO" id="GO:0051056">
    <property type="term" value="P:regulation of small GTPase mediated signal transduction"/>
    <property type="evidence" value="ECO:0007669"/>
    <property type="project" value="UniProtKB-ARBA"/>
</dbReference>
<dbReference type="Gene3D" id="1.20.1270.60">
    <property type="entry name" value="Arfaptin homology (AH) domain/BAR domain"/>
    <property type="match status" value="2"/>
</dbReference>